<keyword evidence="2" id="KW-1185">Reference proteome</keyword>
<organism evidence="1 2">
    <name type="scientific">Streptomyces luteosporeus</name>
    <dbReference type="NCBI Taxonomy" id="173856"/>
    <lineage>
        <taxon>Bacteria</taxon>
        <taxon>Bacillati</taxon>
        <taxon>Actinomycetota</taxon>
        <taxon>Actinomycetes</taxon>
        <taxon>Kitasatosporales</taxon>
        <taxon>Streptomycetaceae</taxon>
        <taxon>Streptomyces</taxon>
    </lineage>
</organism>
<evidence type="ECO:0000313" key="1">
    <source>
        <dbReference type="EMBL" id="GAA2719484.1"/>
    </source>
</evidence>
<gene>
    <name evidence="1" type="ORF">GCM10010315_37700</name>
</gene>
<comment type="caution">
    <text evidence="1">The sequence shown here is derived from an EMBL/GenBank/DDBJ whole genome shotgun (WGS) entry which is preliminary data.</text>
</comment>
<accession>A0ABN3TUU0</accession>
<proteinExistence type="predicted"/>
<dbReference type="Proteomes" id="UP001500886">
    <property type="component" value="Unassembled WGS sequence"/>
</dbReference>
<dbReference type="EMBL" id="BAAASL010000013">
    <property type="protein sequence ID" value="GAA2719484.1"/>
    <property type="molecule type" value="Genomic_DNA"/>
</dbReference>
<evidence type="ECO:0000313" key="2">
    <source>
        <dbReference type="Proteomes" id="UP001500886"/>
    </source>
</evidence>
<sequence>MNGITLTLRALHHGEEALEKDLLAVGRRHRTEHEVHHIATDLARWSYEHTVRLADTAQHYGLDLSGPSGHVSSGILATVREKTAEALGHRPEPGLLLLHDLRELYLCASGNSVYWEMLAQAAQATKDSRLLQTVSSCHPQTLRQIRWANTMIKNLAPQHLAAYAEA</sequence>
<dbReference type="RefSeq" id="WP_344436567.1">
    <property type="nucleotide sequence ID" value="NZ_BAAASL010000013.1"/>
</dbReference>
<reference evidence="1 2" key="1">
    <citation type="journal article" date="2019" name="Int. J. Syst. Evol. Microbiol.">
        <title>The Global Catalogue of Microorganisms (GCM) 10K type strain sequencing project: providing services to taxonomists for standard genome sequencing and annotation.</title>
        <authorList>
            <consortium name="The Broad Institute Genomics Platform"/>
            <consortium name="The Broad Institute Genome Sequencing Center for Infectious Disease"/>
            <person name="Wu L."/>
            <person name="Ma J."/>
        </authorList>
    </citation>
    <scope>NUCLEOTIDE SEQUENCE [LARGE SCALE GENOMIC DNA]</scope>
    <source>
        <strain evidence="1 2">JCM 4542</strain>
    </source>
</reference>
<protein>
    <submittedName>
        <fullName evidence="1">Uncharacterized protein</fullName>
    </submittedName>
</protein>
<name>A0ABN3TUU0_9ACTN</name>